<evidence type="ECO:0000256" key="2">
    <source>
        <dbReference type="ARBA" id="ARBA00023015"/>
    </source>
</evidence>
<dbReference type="Pfam" id="PF08281">
    <property type="entry name" value="Sigma70_r4_2"/>
    <property type="match status" value="1"/>
</dbReference>
<dbReference type="Proteomes" id="UP000252586">
    <property type="component" value="Unassembled WGS sequence"/>
</dbReference>
<feature type="domain" description="RNA polymerase sigma factor 70 region 4 type 2" evidence="7">
    <location>
        <begin position="106"/>
        <end position="155"/>
    </location>
</feature>
<evidence type="ECO:0000256" key="4">
    <source>
        <dbReference type="ARBA" id="ARBA00023125"/>
    </source>
</evidence>
<evidence type="ECO:0000259" key="6">
    <source>
        <dbReference type="Pfam" id="PF04542"/>
    </source>
</evidence>
<dbReference type="Gene3D" id="1.10.10.10">
    <property type="entry name" value="Winged helix-like DNA-binding domain superfamily/Winged helix DNA-binding domain"/>
    <property type="match status" value="1"/>
</dbReference>
<evidence type="ECO:0000256" key="1">
    <source>
        <dbReference type="ARBA" id="ARBA00010641"/>
    </source>
</evidence>
<dbReference type="PANTHER" id="PTHR47756">
    <property type="entry name" value="BLL6612 PROTEIN-RELATED"/>
    <property type="match status" value="1"/>
</dbReference>
<dbReference type="PANTHER" id="PTHR47756:SF2">
    <property type="entry name" value="BLL6612 PROTEIN"/>
    <property type="match status" value="1"/>
</dbReference>
<dbReference type="EMBL" id="QNRE01000019">
    <property type="protein sequence ID" value="RBO83103.1"/>
    <property type="molecule type" value="Genomic_DNA"/>
</dbReference>
<dbReference type="AlphaFoldDB" id="A0A366CZ70"/>
<evidence type="ECO:0000256" key="3">
    <source>
        <dbReference type="ARBA" id="ARBA00023082"/>
    </source>
</evidence>
<keyword evidence="3" id="KW-0731">Sigma factor</keyword>
<dbReference type="InterPro" id="IPR046531">
    <property type="entry name" value="DUF6596"/>
</dbReference>
<keyword evidence="4" id="KW-0238">DNA-binding</keyword>
<name>A0A366CZ70_9NOCA</name>
<keyword evidence="5" id="KW-0804">Transcription</keyword>
<feature type="domain" description="RNA polymerase sigma-70 region 2" evidence="6">
    <location>
        <begin position="9"/>
        <end position="74"/>
    </location>
</feature>
<comment type="caution">
    <text evidence="9">The sequence shown here is derived from an EMBL/GenBank/DDBJ whole genome shotgun (WGS) entry which is preliminary data.</text>
</comment>
<accession>A0A366CZ70</accession>
<keyword evidence="2" id="KW-0805">Transcription regulation</keyword>
<dbReference type="GO" id="GO:0006352">
    <property type="term" value="P:DNA-templated transcription initiation"/>
    <property type="evidence" value="ECO:0007669"/>
    <property type="project" value="InterPro"/>
</dbReference>
<dbReference type="InterPro" id="IPR013249">
    <property type="entry name" value="RNA_pol_sigma70_r4_t2"/>
</dbReference>
<evidence type="ECO:0000313" key="9">
    <source>
        <dbReference type="EMBL" id="RBO83103.1"/>
    </source>
</evidence>
<dbReference type="Pfam" id="PF04542">
    <property type="entry name" value="Sigma70_r2"/>
    <property type="match status" value="1"/>
</dbReference>
<dbReference type="Gene3D" id="1.10.1740.10">
    <property type="match status" value="1"/>
</dbReference>
<sequence length="408" mass="44545">MIPARTEDLLRELAPQVLGLLVRRFGDFDAAEDAVQEALLAAATQWPEEGVPENPRGWLIQVAQRRMTDAVRAEVARRRREVTVFEREVPDGDAADRDDTLDMFFLCCHPALSQASAIALTLRAVGGLTTEEIAHAFLLPEATMGQRISRAKKRLAALDRPFARPGDAQWRDRLGAVLHVLYLIFSEGHTSTSGAQLRRADLSAEAIRLARAVHELLPDDSEVTGLLALMLLTDSRRAARTGAHGELIPLHEQQRGLWDRTMIVEGVRLVTSTLSGGLTGTYQVQAAIAALHGQALRAEDTDWSRILGLYDVLERLAPNPMVTLNRAVAVAMVHGPPAGLELAETVADQLGRGHRLDAVRGHLYEMAGDRPAAIAHYTAAAARTTSVPERDYLMLRAARVRSAADSDS</sequence>
<evidence type="ECO:0000313" key="10">
    <source>
        <dbReference type="Proteomes" id="UP000252586"/>
    </source>
</evidence>
<keyword evidence="10" id="KW-1185">Reference proteome</keyword>
<dbReference type="SUPFAM" id="SSF88659">
    <property type="entry name" value="Sigma3 and sigma4 domains of RNA polymerase sigma factors"/>
    <property type="match status" value="1"/>
</dbReference>
<feature type="domain" description="DUF6596" evidence="8">
    <location>
        <begin position="173"/>
        <end position="271"/>
    </location>
</feature>
<dbReference type="Pfam" id="PF20239">
    <property type="entry name" value="DUF6596"/>
    <property type="match status" value="1"/>
</dbReference>
<evidence type="ECO:0000256" key="5">
    <source>
        <dbReference type="ARBA" id="ARBA00023163"/>
    </source>
</evidence>
<reference evidence="9 10" key="1">
    <citation type="submission" date="2018-06" db="EMBL/GenBank/DDBJ databases">
        <title>Genomic Encyclopedia of Type Strains, Phase IV (KMG-IV): sequencing the most valuable type-strain genomes for metagenomic binning, comparative biology and taxonomic classification.</title>
        <authorList>
            <person name="Goeker M."/>
        </authorList>
    </citation>
    <scope>NUCLEOTIDE SEQUENCE [LARGE SCALE GENOMIC DNA]</scope>
    <source>
        <strain evidence="9 10">DSM 44599</strain>
    </source>
</reference>
<dbReference type="GO" id="GO:0003677">
    <property type="term" value="F:DNA binding"/>
    <property type="evidence" value="ECO:0007669"/>
    <property type="project" value="UniProtKB-KW"/>
</dbReference>
<dbReference type="RefSeq" id="WP_198161821.1">
    <property type="nucleotide sequence ID" value="NZ_CP107943.1"/>
</dbReference>
<comment type="similarity">
    <text evidence="1">Belongs to the sigma-70 factor family. ECF subfamily.</text>
</comment>
<dbReference type="SUPFAM" id="SSF88946">
    <property type="entry name" value="Sigma2 domain of RNA polymerase sigma factors"/>
    <property type="match status" value="1"/>
</dbReference>
<dbReference type="InterPro" id="IPR013324">
    <property type="entry name" value="RNA_pol_sigma_r3/r4-like"/>
</dbReference>
<proteinExistence type="inferred from homology"/>
<evidence type="ECO:0000259" key="7">
    <source>
        <dbReference type="Pfam" id="PF08281"/>
    </source>
</evidence>
<protein>
    <submittedName>
        <fullName evidence="9">RNA polymerase ECF family sigma subunit</fullName>
    </submittedName>
</protein>
<organism evidence="9 10">
    <name type="scientific">Nocardia puris</name>
    <dbReference type="NCBI Taxonomy" id="208602"/>
    <lineage>
        <taxon>Bacteria</taxon>
        <taxon>Bacillati</taxon>
        <taxon>Actinomycetota</taxon>
        <taxon>Actinomycetes</taxon>
        <taxon>Mycobacteriales</taxon>
        <taxon>Nocardiaceae</taxon>
        <taxon>Nocardia</taxon>
    </lineage>
</organism>
<dbReference type="InterPro" id="IPR007627">
    <property type="entry name" value="RNA_pol_sigma70_r2"/>
</dbReference>
<dbReference type="GO" id="GO:0016987">
    <property type="term" value="F:sigma factor activity"/>
    <property type="evidence" value="ECO:0007669"/>
    <property type="project" value="UniProtKB-KW"/>
</dbReference>
<dbReference type="STRING" id="1210090.GCA_001613185_04862"/>
<dbReference type="InterPro" id="IPR036388">
    <property type="entry name" value="WH-like_DNA-bd_sf"/>
</dbReference>
<dbReference type="InterPro" id="IPR013325">
    <property type="entry name" value="RNA_pol_sigma_r2"/>
</dbReference>
<gene>
    <name evidence="9" type="ORF">DFR74_11925</name>
</gene>
<evidence type="ECO:0000259" key="8">
    <source>
        <dbReference type="Pfam" id="PF20239"/>
    </source>
</evidence>